<dbReference type="RefSeq" id="WP_264725384.1">
    <property type="nucleotide sequence ID" value="NZ_JAPDMX010000007.1"/>
</dbReference>
<organism evidence="2 3">
    <name type="scientific">Shewanella subflava</name>
    <dbReference type="NCBI Taxonomy" id="2986476"/>
    <lineage>
        <taxon>Bacteria</taxon>
        <taxon>Pseudomonadati</taxon>
        <taxon>Pseudomonadota</taxon>
        <taxon>Gammaproteobacteria</taxon>
        <taxon>Alteromonadales</taxon>
        <taxon>Shewanellaceae</taxon>
        <taxon>Shewanella</taxon>
    </lineage>
</organism>
<dbReference type="PANTHER" id="PTHR12526:SF584">
    <property type="entry name" value="GLYCOSYLTRANSFERASE"/>
    <property type="match status" value="1"/>
</dbReference>
<dbReference type="Proteomes" id="UP001163714">
    <property type="component" value="Unassembled WGS sequence"/>
</dbReference>
<evidence type="ECO:0000313" key="3">
    <source>
        <dbReference type="Proteomes" id="UP001163714"/>
    </source>
</evidence>
<comment type="caution">
    <text evidence="2">The sequence shown here is derived from an EMBL/GenBank/DDBJ whole genome shotgun (WGS) entry which is preliminary data.</text>
</comment>
<dbReference type="InterPro" id="IPR001296">
    <property type="entry name" value="Glyco_trans_1"/>
</dbReference>
<gene>
    <name evidence="2" type="ORF">OHT75_05075</name>
</gene>
<protein>
    <submittedName>
        <fullName evidence="2">Glycosyltransferase</fullName>
    </submittedName>
</protein>
<dbReference type="Pfam" id="PF00534">
    <property type="entry name" value="Glycos_transf_1"/>
    <property type="match status" value="1"/>
</dbReference>
<reference evidence="2" key="1">
    <citation type="submission" date="2022-10" db="EMBL/GenBank/DDBJ databases">
        <title>Shewanella flava sp. nov, isolated from the estuary of the Fenhe River into the Yellow River.</title>
        <authorList>
            <person name="Li Y."/>
        </authorList>
    </citation>
    <scope>NUCLEOTIDE SEQUENCE</scope>
    <source>
        <strain evidence="2">FYR11-62</strain>
    </source>
</reference>
<evidence type="ECO:0000259" key="1">
    <source>
        <dbReference type="Pfam" id="PF00534"/>
    </source>
</evidence>
<dbReference type="EMBL" id="JAPDMX010000007">
    <property type="protein sequence ID" value="MCW3171846.1"/>
    <property type="molecule type" value="Genomic_DNA"/>
</dbReference>
<name>A0ABT3I720_9GAMM</name>
<proteinExistence type="predicted"/>
<dbReference type="CDD" id="cd03811">
    <property type="entry name" value="GT4_GT28_WabH-like"/>
    <property type="match status" value="1"/>
</dbReference>
<sequence length="379" mass="42706">MKYIFVIRHICYGGAEASTWLLSKALASRGHTIEIWNLGNSTEDDLNRWLPFSSVKAIKKWQLLSYKVNPSELLVLVNNAAHRYAPKKGTVTIVHGDPTYKLTQSTSFIGRIKERVKLYQQHYSRNNFVISNELATRLMPFTKQSPVHLPNPFDANSVIEKAAQPCDFDLPQDFIVHIGRFGPEKKQELLLASYLENQQLNSKVDLVFIGDEPQKNGPITTKLLTMTNESDLKEKVHFLGNQSNPWNILVKAKCLVLCSEFESMGYVLLEAMALTIPIVSTTTIGAKEVLGNDFAGLVNLFPNLENTQSLKTAYVKQPSPQNTAILADKLIQVINNPQRFIKKLSDEYSVDIIADKFATLTQVDATERVHNQPEYLTTI</sequence>
<accession>A0ABT3I720</accession>
<evidence type="ECO:0000313" key="2">
    <source>
        <dbReference type="EMBL" id="MCW3171846.1"/>
    </source>
</evidence>
<feature type="domain" description="Glycosyl transferase family 1" evidence="1">
    <location>
        <begin position="168"/>
        <end position="298"/>
    </location>
</feature>
<dbReference type="PANTHER" id="PTHR12526">
    <property type="entry name" value="GLYCOSYLTRANSFERASE"/>
    <property type="match status" value="1"/>
</dbReference>
<keyword evidence="3" id="KW-1185">Reference proteome</keyword>
<dbReference type="SUPFAM" id="SSF53756">
    <property type="entry name" value="UDP-Glycosyltransferase/glycogen phosphorylase"/>
    <property type="match status" value="1"/>
</dbReference>
<dbReference type="Gene3D" id="3.40.50.2000">
    <property type="entry name" value="Glycogen Phosphorylase B"/>
    <property type="match status" value="2"/>
</dbReference>